<evidence type="ECO:0000313" key="2">
    <source>
        <dbReference type="EMBL" id="QXE24069.1"/>
    </source>
</evidence>
<dbReference type="InterPro" id="IPR036457">
    <property type="entry name" value="PPM-type-like_dom_sf"/>
</dbReference>
<accession>A0A975T8N0</accession>
<dbReference type="RefSeq" id="WP_190605086.1">
    <property type="nucleotide sequence ID" value="NZ_CP021056.1"/>
</dbReference>
<dbReference type="Gene3D" id="3.60.40.10">
    <property type="entry name" value="PPM-type phosphatase domain"/>
    <property type="match status" value="1"/>
</dbReference>
<dbReference type="Proteomes" id="UP000683511">
    <property type="component" value="Chromosome"/>
</dbReference>
<sequence>MSIKIIFHGRTHKENESINDCQDYFQVNPENNCFAITDGASQSFYPSIWAELLVNHFCQNPDINPNNWTTWLQPIQEKWLLEVEKRIIKAKNENSPVWVTNQNRLNFHESATSTFIGLQFIADKLKLSLVGDSCLFIVEGDQSGNKYQLTATYLLKASKDFNDRPGYFASYPKDNQFQPAFYQLSLNQTISTNNTYLLLATDALAEYIFKCVEHRFNIFETLLSISASQDKFESFVTSARNAQSIKMKNDDVTLLILSIPNSIIYPSSLETTHEKEGNTQPFQYLNYKQSEIEDNSYLESTETSKRHHELSQDKTECTTPIINQNYPQINASFNNLIPHIWYRLISSILSHNITHKSITKVQISNDELVLRINELQEQNSSLKRQRIVFVLGILLLPLWFFIHRTNTSNSDHNQINTTTASTKYVHKFIRMKEEISIYKDQNFTDVIVQSLSNSPEVLILEEGGTWIKFQTNFYAYTRIVDKSCENCRKGEVKINADKIRLLPIPHTQKEDLDKTLLGKLEKPSIFEEIEFDAVKDWYKLRLEGYIKKKDIQ</sequence>
<dbReference type="KEGG" id="rsin:B6N60_02772"/>
<keyword evidence="3" id="KW-1185">Reference proteome</keyword>
<feature type="coiled-coil region" evidence="1">
    <location>
        <begin position="358"/>
        <end position="385"/>
    </location>
</feature>
<proteinExistence type="predicted"/>
<protein>
    <submittedName>
        <fullName evidence="2">Uncharacterized protein</fullName>
    </submittedName>
</protein>
<organism evidence="2 3">
    <name type="scientific">Richelia sinica FACHB-800</name>
    <dbReference type="NCBI Taxonomy" id="1357546"/>
    <lineage>
        <taxon>Bacteria</taxon>
        <taxon>Bacillati</taxon>
        <taxon>Cyanobacteriota</taxon>
        <taxon>Cyanophyceae</taxon>
        <taxon>Nostocales</taxon>
        <taxon>Nostocaceae</taxon>
        <taxon>Richelia</taxon>
    </lineage>
</organism>
<dbReference type="SUPFAM" id="SSF81606">
    <property type="entry name" value="PP2C-like"/>
    <property type="match status" value="1"/>
</dbReference>
<evidence type="ECO:0000313" key="3">
    <source>
        <dbReference type="Proteomes" id="UP000683511"/>
    </source>
</evidence>
<dbReference type="AlphaFoldDB" id="A0A975T8N0"/>
<evidence type="ECO:0000256" key="1">
    <source>
        <dbReference type="SAM" id="Coils"/>
    </source>
</evidence>
<dbReference type="EMBL" id="CP021056">
    <property type="protein sequence ID" value="QXE24069.1"/>
    <property type="molecule type" value="Genomic_DNA"/>
</dbReference>
<reference evidence="2" key="1">
    <citation type="submission" date="2017-04" db="EMBL/GenBank/DDBJ databases">
        <title>Genome deletions in a multicellular cyanobacterial endosymbiont for morphological adaptation in marine diatoms.</title>
        <authorList>
            <person name="Wang Y."/>
            <person name="Gao H."/>
            <person name="Li R."/>
            <person name="Xu X."/>
        </authorList>
    </citation>
    <scope>NUCLEOTIDE SEQUENCE</scope>
    <source>
        <strain evidence="2">FACHB 800</strain>
    </source>
</reference>
<keyword evidence="1" id="KW-0175">Coiled coil</keyword>
<name>A0A975T8N0_9NOST</name>
<gene>
    <name evidence="2" type="ORF">B6N60_02772</name>
</gene>